<evidence type="ECO:0000256" key="3">
    <source>
        <dbReference type="ARBA" id="ARBA00022679"/>
    </source>
</evidence>
<evidence type="ECO:0000256" key="7">
    <source>
        <dbReference type="ARBA" id="ARBA00051538"/>
    </source>
</evidence>
<dbReference type="PANTHER" id="PTHR30098">
    <property type="entry name" value="LEUCYL/PHENYLALANYL-TRNA--PROTEIN TRANSFERASE"/>
    <property type="match status" value="1"/>
</dbReference>
<evidence type="ECO:0000256" key="11">
    <source>
        <dbReference type="ARBA" id="ARBA00074372"/>
    </source>
</evidence>
<evidence type="ECO:0000256" key="2">
    <source>
        <dbReference type="ARBA" id="ARBA00022490"/>
    </source>
</evidence>
<keyword evidence="3 15" id="KW-0808">Transferase</keyword>
<dbReference type="Gene3D" id="3.30.70.3550">
    <property type="entry name" value="Leucyl/phenylalanyl-tRNA-protein transferase, N-terminal domain"/>
    <property type="match status" value="1"/>
</dbReference>
<dbReference type="InterPro" id="IPR016181">
    <property type="entry name" value="Acyl_CoA_acyltransferase"/>
</dbReference>
<dbReference type="InterPro" id="IPR042203">
    <property type="entry name" value="Leu/Phe-tRNA_Trfase_C"/>
</dbReference>
<keyword evidence="17" id="KW-1185">Reference proteome</keyword>
<evidence type="ECO:0000256" key="5">
    <source>
        <dbReference type="ARBA" id="ARBA00050607"/>
    </source>
</evidence>
<protein>
    <recommendedName>
        <fullName evidence="11 15">Leucyl/phenylalanyl-tRNA--protein transferase</fullName>
        <ecNumber evidence="10 15">2.3.2.6</ecNumber>
    </recommendedName>
    <alternativeName>
        <fullName evidence="12 15">L/F-transferase</fullName>
    </alternativeName>
    <alternativeName>
        <fullName evidence="13 15">Leucyltransferase</fullName>
    </alternativeName>
    <alternativeName>
        <fullName evidence="14 15">Phenyalanyltransferase</fullName>
    </alternativeName>
</protein>
<reference evidence="16 17" key="1">
    <citation type="submission" date="2018-10" db="EMBL/GenBank/DDBJ databases">
        <authorList>
            <person name="Chen W.-M."/>
        </authorList>
    </citation>
    <scope>NUCLEOTIDE SEQUENCE [LARGE SCALE GENOMIC DNA]</scope>
    <source>
        <strain evidence="16 17">H-5</strain>
    </source>
</reference>
<dbReference type="HAMAP" id="MF_00688">
    <property type="entry name" value="Leu_Phe_trans"/>
    <property type="match status" value="1"/>
</dbReference>
<keyword evidence="2 15" id="KW-0963">Cytoplasm</keyword>
<dbReference type="PANTHER" id="PTHR30098:SF2">
    <property type="entry name" value="LEUCYL_PHENYLALANYL-TRNA--PROTEIN TRANSFERASE"/>
    <property type="match status" value="1"/>
</dbReference>
<dbReference type="GO" id="GO:0008914">
    <property type="term" value="F:leucyl-tRNA--protein transferase activity"/>
    <property type="evidence" value="ECO:0007669"/>
    <property type="project" value="UniProtKB-UniRule"/>
</dbReference>
<evidence type="ECO:0000256" key="6">
    <source>
        <dbReference type="ARBA" id="ARBA00050652"/>
    </source>
</evidence>
<evidence type="ECO:0000256" key="8">
    <source>
        <dbReference type="ARBA" id="ARBA00054043"/>
    </source>
</evidence>
<comment type="subcellular location">
    <subcellularLocation>
        <location evidence="1 15">Cytoplasm</location>
    </subcellularLocation>
</comment>
<comment type="catalytic activity">
    <reaction evidence="7 15">
        <text>N-terminal L-lysyl-[protein] + L-leucyl-tRNA(Leu) = N-terminal L-leucyl-L-lysyl-[protein] + tRNA(Leu) + H(+)</text>
        <dbReference type="Rhea" id="RHEA:12340"/>
        <dbReference type="Rhea" id="RHEA-COMP:9613"/>
        <dbReference type="Rhea" id="RHEA-COMP:9622"/>
        <dbReference type="Rhea" id="RHEA-COMP:12670"/>
        <dbReference type="Rhea" id="RHEA-COMP:12671"/>
        <dbReference type="ChEBI" id="CHEBI:15378"/>
        <dbReference type="ChEBI" id="CHEBI:65249"/>
        <dbReference type="ChEBI" id="CHEBI:78442"/>
        <dbReference type="ChEBI" id="CHEBI:78494"/>
        <dbReference type="ChEBI" id="CHEBI:133043"/>
        <dbReference type="EC" id="2.3.2.6"/>
    </reaction>
</comment>
<dbReference type="Proteomes" id="UP000275137">
    <property type="component" value="Unassembled WGS sequence"/>
</dbReference>
<dbReference type="Gene3D" id="3.40.630.70">
    <property type="entry name" value="Leucyl/phenylalanyl-tRNA-protein transferase, C-terminal domain"/>
    <property type="match status" value="1"/>
</dbReference>
<evidence type="ECO:0000256" key="10">
    <source>
        <dbReference type="ARBA" id="ARBA00066767"/>
    </source>
</evidence>
<evidence type="ECO:0000256" key="12">
    <source>
        <dbReference type="ARBA" id="ARBA00077136"/>
    </source>
</evidence>
<comment type="caution">
    <text evidence="16">The sequence shown here is derived from an EMBL/GenBank/DDBJ whole genome shotgun (WGS) entry which is preliminary data.</text>
</comment>
<evidence type="ECO:0000256" key="13">
    <source>
        <dbReference type="ARBA" id="ARBA00077165"/>
    </source>
</evidence>
<dbReference type="RefSeq" id="WP_123236224.1">
    <property type="nucleotide sequence ID" value="NZ_RJVP01000001.1"/>
</dbReference>
<keyword evidence="4 15" id="KW-0012">Acyltransferase</keyword>
<accession>A0A3N0V5Z4</accession>
<comment type="similarity">
    <text evidence="9 15">Belongs to the L/F-transferase family.</text>
</comment>
<evidence type="ECO:0000256" key="9">
    <source>
        <dbReference type="ARBA" id="ARBA00061535"/>
    </source>
</evidence>
<dbReference type="NCBIfam" id="TIGR00667">
    <property type="entry name" value="aat"/>
    <property type="match status" value="1"/>
</dbReference>
<organism evidence="16 17">
    <name type="scientific">Pseudomethylobacillus aquaticus</name>
    <dbReference type="NCBI Taxonomy" id="2676064"/>
    <lineage>
        <taxon>Bacteria</taxon>
        <taxon>Pseudomonadati</taxon>
        <taxon>Pseudomonadota</taxon>
        <taxon>Betaproteobacteria</taxon>
        <taxon>Nitrosomonadales</taxon>
        <taxon>Methylophilaceae</taxon>
        <taxon>Pseudomethylobacillus</taxon>
    </lineage>
</organism>
<sequence>MIPWLASDAPFPPLEQALQEPNGLLAASAELDWRRLLQAYQRGIFPWFNPGEPVLWWSPDPRTVLYPQELKVSRSLRQRMRRQDHEIRYNTAFERVIAACASTPRPGQHGTWIDQQIIHAYSELHARGYAHSAETWMDGELVGGLYGVSIGKVFYGESMFHHVSDASKLAFVQLVQALQQAGCGLIDCQMHTAHLHRFGARPIPRTLFARQLSELVDCHVDYPFFNRNPTPGS</sequence>
<evidence type="ECO:0000256" key="1">
    <source>
        <dbReference type="ARBA" id="ARBA00004496"/>
    </source>
</evidence>
<dbReference type="InterPro" id="IPR042221">
    <property type="entry name" value="Leu/Phe-tRNA_Trfase_N"/>
</dbReference>
<gene>
    <name evidence="15" type="primary">aat</name>
    <name evidence="16" type="ORF">ED236_01810</name>
</gene>
<dbReference type="Pfam" id="PF03588">
    <property type="entry name" value="Leu_Phe_trans"/>
    <property type="match status" value="1"/>
</dbReference>
<evidence type="ECO:0000313" key="16">
    <source>
        <dbReference type="EMBL" id="ROH88230.1"/>
    </source>
</evidence>
<comment type="catalytic activity">
    <reaction evidence="5 15">
        <text>L-phenylalanyl-tRNA(Phe) + an N-terminal L-alpha-aminoacyl-[protein] = an N-terminal L-phenylalanyl-L-alpha-aminoacyl-[protein] + tRNA(Phe)</text>
        <dbReference type="Rhea" id="RHEA:43632"/>
        <dbReference type="Rhea" id="RHEA-COMP:9668"/>
        <dbReference type="Rhea" id="RHEA-COMP:9699"/>
        <dbReference type="Rhea" id="RHEA-COMP:10636"/>
        <dbReference type="Rhea" id="RHEA-COMP:10637"/>
        <dbReference type="ChEBI" id="CHEBI:78442"/>
        <dbReference type="ChEBI" id="CHEBI:78531"/>
        <dbReference type="ChEBI" id="CHEBI:78597"/>
        <dbReference type="ChEBI" id="CHEBI:83561"/>
        <dbReference type="EC" id="2.3.2.6"/>
    </reaction>
</comment>
<dbReference type="InterPro" id="IPR004616">
    <property type="entry name" value="Leu/Phe-tRNA_Trfase"/>
</dbReference>
<comment type="function">
    <text evidence="8 15">Functions in the N-end rule pathway of protein degradation where it conjugates Leu, Phe and, less efficiently, Met from aminoacyl-tRNAs to the N-termini of proteins containing an N-terminal arginine or lysine.</text>
</comment>
<evidence type="ECO:0000256" key="14">
    <source>
        <dbReference type="ARBA" id="ARBA00083640"/>
    </source>
</evidence>
<evidence type="ECO:0000256" key="15">
    <source>
        <dbReference type="HAMAP-Rule" id="MF_00688"/>
    </source>
</evidence>
<dbReference type="AlphaFoldDB" id="A0A3N0V5Z4"/>
<evidence type="ECO:0000313" key="17">
    <source>
        <dbReference type="Proteomes" id="UP000275137"/>
    </source>
</evidence>
<dbReference type="FunFam" id="3.30.70.3550:FF:000001">
    <property type="entry name" value="Leucyl/phenylalanyl-tRNA--protein transferase"/>
    <property type="match status" value="1"/>
</dbReference>
<dbReference type="EMBL" id="RJVP01000001">
    <property type="protein sequence ID" value="ROH88230.1"/>
    <property type="molecule type" value="Genomic_DNA"/>
</dbReference>
<dbReference type="EC" id="2.3.2.6" evidence="10 15"/>
<proteinExistence type="inferred from homology"/>
<dbReference type="GO" id="GO:0005737">
    <property type="term" value="C:cytoplasm"/>
    <property type="evidence" value="ECO:0007669"/>
    <property type="project" value="UniProtKB-SubCell"/>
</dbReference>
<evidence type="ECO:0000256" key="4">
    <source>
        <dbReference type="ARBA" id="ARBA00023315"/>
    </source>
</evidence>
<comment type="catalytic activity">
    <reaction evidence="6 15">
        <text>N-terminal L-arginyl-[protein] + L-leucyl-tRNA(Leu) = N-terminal L-leucyl-L-arginyl-[protein] + tRNA(Leu) + H(+)</text>
        <dbReference type="Rhea" id="RHEA:50416"/>
        <dbReference type="Rhea" id="RHEA-COMP:9613"/>
        <dbReference type="Rhea" id="RHEA-COMP:9622"/>
        <dbReference type="Rhea" id="RHEA-COMP:12672"/>
        <dbReference type="Rhea" id="RHEA-COMP:12673"/>
        <dbReference type="ChEBI" id="CHEBI:15378"/>
        <dbReference type="ChEBI" id="CHEBI:64719"/>
        <dbReference type="ChEBI" id="CHEBI:78442"/>
        <dbReference type="ChEBI" id="CHEBI:78494"/>
        <dbReference type="ChEBI" id="CHEBI:133044"/>
        <dbReference type="EC" id="2.3.2.6"/>
    </reaction>
</comment>
<dbReference type="SUPFAM" id="SSF55729">
    <property type="entry name" value="Acyl-CoA N-acyltransferases (Nat)"/>
    <property type="match status" value="1"/>
</dbReference>
<name>A0A3N0V5Z4_9PROT</name>
<dbReference type="GO" id="GO:0030163">
    <property type="term" value="P:protein catabolic process"/>
    <property type="evidence" value="ECO:0007669"/>
    <property type="project" value="UniProtKB-UniRule"/>
</dbReference>